<reference evidence="2 3" key="1">
    <citation type="submission" date="2023-09" db="EMBL/GenBank/DDBJ databases">
        <authorList>
            <person name="Wang M."/>
        </authorList>
    </citation>
    <scope>NUCLEOTIDE SEQUENCE [LARGE SCALE GENOMIC DNA]</scope>
    <source>
        <strain evidence="2">GT-2023</strain>
        <tissue evidence="2">Liver</tissue>
    </source>
</reference>
<feature type="transmembrane region" description="Helical" evidence="1">
    <location>
        <begin position="126"/>
        <end position="146"/>
    </location>
</feature>
<evidence type="ECO:0000313" key="3">
    <source>
        <dbReference type="Proteomes" id="UP001558613"/>
    </source>
</evidence>
<keyword evidence="1" id="KW-1133">Transmembrane helix</keyword>
<keyword evidence="1" id="KW-0812">Transmembrane</keyword>
<keyword evidence="1" id="KW-0472">Membrane</keyword>
<accession>A0ABR3NRB8</accession>
<organism evidence="2 3">
    <name type="scientific">Cirrhinus molitorella</name>
    <name type="common">mud carp</name>
    <dbReference type="NCBI Taxonomy" id="172907"/>
    <lineage>
        <taxon>Eukaryota</taxon>
        <taxon>Metazoa</taxon>
        <taxon>Chordata</taxon>
        <taxon>Craniata</taxon>
        <taxon>Vertebrata</taxon>
        <taxon>Euteleostomi</taxon>
        <taxon>Actinopterygii</taxon>
        <taxon>Neopterygii</taxon>
        <taxon>Teleostei</taxon>
        <taxon>Ostariophysi</taxon>
        <taxon>Cypriniformes</taxon>
        <taxon>Cyprinidae</taxon>
        <taxon>Labeoninae</taxon>
        <taxon>Labeonini</taxon>
        <taxon>Cirrhinus</taxon>
    </lineage>
</organism>
<dbReference type="Proteomes" id="UP001558613">
    <property type="component" value="Unassembled WGS sequence"/>
</dbReference>
<evidence type="ECO:0000313" key="2">
    <source>
        <dbReference type="EMBL" id="KAL1279570.1"/>
    </source>
</evidence>
<dbReference type="EMBL" id="JAYMGO010000003">
    <property type="protein sequence ID" value="KAL1279570.1"/>
    <property type="molecule type" value="Genomic_DNA"/>
</dbReference>
<gene>
    <name evidence="2" type="ORF">QQF64_026243</name>
</gene>
<name>A0ABR3NRB8_9TELE</name>
<sequence>MYINITCAEIQTPVGFLYVVLPVIMNHTSNPDCEQSWFSMDRHLIADPSDHQILVDPAISVSSDRLVTSRCVNLIHQIICDSADGFHFSHEIKFRVRNETAVTPNPGDLNTVTPDLQPSDQLRRRWGIPIIALALSLLMTISLIYVRRIVISRSGQKSEHLCDTRNYSESRYPEVDDQMMFGSDPPEHTVYYKKRNHGAGVQKKLRLDATK</sequence>
<protein>
    <submittedName>
        <fullName evidence="2">Uncharacterized protein</fullName>
    </submittedName>
</protein>
<proteinExistence type="predicted"/>
<evidence type="ECO:0000256" key="1">
    <source>
        <dbReference type="SAM" id="Phobius"/>
    </source>
</evidence>
<comment type="caution">
    <text evidence="2">The sequence shown here is derived from an EMBL/GenBank/DDBJ whole genome shotgun (WGS) entry which is preliminary data.</text>
</comment>
<keyword evidence="3" id="KW-1185">Reference proteome</keyword>